<dbReference type="Proteomes" id="UP001209854">
    <property type="component" value="Unassembled WGS sequence"/>
</dbReference>
<proteinExistence type="predicted"/>
<evidence type="ECO:0000259" key="1">
    <source>
        <dbReference type="Pfam" id="PF04717"/>
    </source>
</evidence>
<dbReference type="Pfam" id="PF04717">
    <property type="entry name" value="Phage_base_V"/>
    <property type="match status" value="1"/>
</dbReference>
<organism evidence="2 3">
    <name type="scientific">Endozoicomonas gorgoniicola</name>
    <dbReference type="NCBI Taxonomy" id="1234144"/>
    <lineage>
        <taxon>Bacteria</taxon>
        <taxon>Pseudomonadati</taxon>
        <taxon>Pseudomonadota</taxon>
        <taxon>Gammaproteobacteria</taxon>
        <taxon>Oceanospirillales</taxon>
        <taxon>Endozoicomonadaceae</taxon>
        <taxon>Endozoicomonas</taxon>
    </lineage>
</organism>
<name>A0ABT3MZM4_9GAMM</name>
<reference evidence="2 3" key="1">
    <citation type="submission" date="2022-10" db="EMBL/GenBank/DDBJ databases">
        <title>High-quality genome sequences of two octocoral-associated bacteria, Endozoicomonas euniceicola EF212 and Endozoicomonas gorgoniicola PS125.</title>
        <authorList>
            <person name="Chiou Y.-J."/>
            <person name="Chen Y.-H."/>
        </authorList>
    </citation>
    <scope>NUCLEOTIDE SEQUENCE [LARGE SCALE GENOMIC DNA]</scope>
    <source>
        <strain evidence="2 3">PS125</strain>
    </source>
</reference>
<comment type="caution">
    <text evidence="2">The sequence shown here is derived from an EMBL/GenBank/DDBJ whole genome shotgun (WGS) entry which is preliminary data.</text>
</comment>
<dbReference type="EMBL" id="JAPFCC010000001">
    <property type="protein sequence ID" value="MCW7554444.1"/>
    <property type="molecule type" value="Genomic_DNA"/>
</dbReference>
<evidence type="ECO:0000313" key="3">
    <source>
        <dbReference type="Proteomes" id="UP001209854"/>
    </source>
</evidence>
<evidence type="ECO:0000313" key="2">
    <source>
        <dbReference type="EMBL" id="MCW7554444.1"/>
    </source>
</evidence>
<accession>A0ABT3MZM4</accession>
<feature type="domain" description="Gp5/Type VI secretion system Vgr protein OB-fold" evidence="1">
    <location>
        <begin position="21"/>
        <end position="69"/>
    </location>
</feature>
<dbReference type="InterPro" id="IPR037026">
    <property type="entry name" value="Vgr_OB-fold_dom_sf"/>
</dbReference>
<protein>
    <submittedName>
        <fullName evidence="2">Phage baseplate assembly protein V</fullName>
    </submittedName>
</protein>
<sequence>MNMNGSFELVELARKLANLARPGRVQAVRYDPPAVRVEIGDLVTAWLPPLVARAGNNRSWDMPEVSEPADLKVTATEPSFFSEWLSLPKKWG</sequence>
<dbReference type="Gene3D" id="2.40.50.230">
    <property type="entry name" value="Gp5 N-terminal domain"/>
    <property type="match status" value="1"/>
</dbReference>
<dbReference type="InterPro" id="IPR006531">
    <property type="entry name" value="Gp5/Vgr_OB"/>
</dbReference>
<dbReference type="RefSeq" id="WP_262564199.1">
    <property type="nucleotide sequence ID" value="NZ_JAPFCC010000001.1"/>
</dbReference>
<gene>
    <name evidence="2" type="ORF">NX722_17810</name>
</gene>
<keyword evidence="3" id="KW-1185">Reference proteome</keyword>